<dbReference type="Pfam" id="PF01457">
    <property type="entry name" value="Peptidase_M8"/>
    <property type="match status" value="2"/>
</dbReference>
<comment type="cofactor">
    <cofactor evidence="1">
        <name>Zn(2+)</name>
        <dbReference type="ChEBI" id="CHEBI:29105"/>
    </cofactor>
</comment>
<dbReference type="AlphaFoldDB" id="A0ABD3MFX8"/>
<evidence type="ECO:0000256" key="1">
    <source>
        <dbReference type="ARBA" id="ARBA00001947"/>
    </source>
</evidence>
<dbReference type="SUPFAM" id="SSF55486">
    <property type="entry name" value="Metalloproteases ('zincins'), catalytic domain"/>
    <property type="match status" value="1"/>
</dbReference>
<gene>
    <name evidence="12" type="ORF">ACHAWU_000996</name>
</gene>
<dbReference type="GO" id="GO:0006508">
    <property type="term" value="P:proteolysis"/>
    <property type="evidence" value="ECO:0007669"/>
    <property type="project" value="UniProtKB-KW"/>
</dbReference>
<keyword evidence="10" id="KW-0472">Membrane</keyword>
<dbReference type="GO" id="GO:0046872">
    <property type="term" value="F:metal ion binding"/>
    <property type="evidence" value="ECO:0007669"/>
    <property type="project" value="UniProtKB-KW"/>
</dbReference>
<comment type="similarity">
    <text evidence="2">Belongs to the peptidase M8 family.</text>
</comment>
<dbReference type="InterPro" id="IPR001577">
    <property type="entry name" value="Peptidase_M8"/>
</dbReference>
<dbReference type="InterPro" id="IPR000742">
    <property type="entry name" value="EGF"/>
</dbReference>
<feature type="region of interest" description="Disordered" evidence="9">
    <location>
        <begin position="162"/>
        <end position="192"/>
    </location>
</feature>
<evidence type="ECO:0000313" key="12">
    <source>
        <dbReference type="EMBL" id="KAL3762849.1"/>
    </source>
</evidence>
<comment type="caution">
    <text evidence="12">The sequence shown here is derived from an EMBL/GenBank/DDBJ whole genome shotgun (WGS) entry which is preliminary data.</text>
</comment>
<name>A0ABD3MFX8_9STRA</name>
<dbReference type="PROSITE" id="PS01186">
    <property type="entry name" value="EGF_2"/>
    <property type="match status" value="1"/>
</dbReference>
<keyword evidence="10" id="KW-0812">Transmembrane</keyword>
<dbReference type="EMBL" id="JALLBG020000130">
    <property type="protein sequence ID" value="KAL3762849.1"/>
    <property type="molecule type" value="Genomic_DNA"/>
</dbReference>
<organism evidence="12 13">
    <name type="scientific">Discostella pseudostelligera</name>
    <dbReference type="NCBI Taxonomy" id="259834"/>
    <lineage>
        <taxon>Eukaryota</taxon>
        <taxon>Sar</taxon>
        <taxon>Stramenopiles</taxon>
        <taxon>Ochrophyta</taxon>
        <taxon>Bacillariophyta</taxon>
        <taxon>Coscinodiscophyceae</taxon>
        <taxon>Thalassiosirophycidae</taxon>
        <taxon>Stephanodiscales</taxon>
        <taxon>Stephanodiscaceae</taxon>
        <taxon>Discostella</taxon>
    </lineage>
</organism>
<accession>A0ABD3MFX8</accession>
<keyword evidence="5" id="KW-0378">Hydrolase</keyword>
<evidence type="ECO:0000256" key="5">
    <source>
        <dbReference type="ARBA" id="ARBA00022801"/>
    </source>
</evidence>
<evidence type="ECO:0000256" key="4">
    <source>
        <dbReference type="ARBA" id="ARBA00022723"/>
    </source>
</evidence>
<sequence length="862" mass="94734">MRHAVTGTTCPFARARARRRGAAATVVGMEYRQQQLCSHYYSYSSTNYNLKSRTRIRMKSMRLFYTCIGVYLLSATCSIIDVSPNSGNDGRARYLSIVAAAAAASDGEFNTDLSDFIDSPGPVGEPSSPIEEGEEFDYETYHSRHHIPVPALGASLTGVMRATSSSSLDDPDKNLDDDTIESSSQLQHEKYDRSLEVDNKPRGVLSFAGTMQAMERFANDGNANANEYESIVHEAKDDWPSSSSSGSSDENDMASLYEATLAQILKYRSSLLHGSSSSPSSENIDSIVNVSHSQISDGVIKESSHLEEQRPQLLNKQWPSLPRTDSDLDLGRYLVGLEVRNVQSHQRIIIDYQDASSTSGSYGFEDQQIKRPLRIRYLLSELDTVNEAADDASKENVQLLSTLLETSFHRSAIFWSQALSLTPVIGNIIATVSTCGSATIPASHREVGFDNADIVVYITGDNRYCGGAIMHSAICDFDQNMRPLLANINICTKNLPTMTLPDYSKGISTEVLNDYEGYISTETSRILGASISLLQHYRDADTGIPYGTTEKHVNCVDGSQELMSLPNIISEDVDSSGQVYYEIRTPNVIEVVRNHFSCMTLTGARLEMKYRVSSCVGSFLDERLFFGEQLSGFQLKNQGTSISPLTLALLEDSSWYIANYTVSSEMSYGRGAGCSFARGGCAVNADGVIQISSQSKGFYCSERGKMGCSAAHSHKAMCDFLRPTSMDSMQDDACPMFIRGAIDCTNASTDSRLTLPDEVYHKSSKCFLTTEGEPMCLRAKCNEDAQGIDIHYESEVFTCVRNDQIFETESGLRIECPRIAAVCPSLFCPSNCSARGVCDEDRNGKRSCICDDPFELSPGCWG</sequence>
<evidence type="ECO:0000256" key="2">
    <source>
        <dbReference type="ARBA" id="ARBA00005860"/>
    </source>
</evidence>
<reference evidence="12 13" key="1">
    <citation type="submission" date="2024-10" db="EMBL/GenBank/DDBJ databases">
        <title>Updated reference genomes for cyclostephanoid diatoms.</title>
        <authorList>
            <person name="Roberts W.R."/>
            <person name="Alverson A.J."/>
        </authorList>
    </citation>
    <scope>NUCLEOTIDE SEQUENCE [LARGE SCALE GENOMIC DNA]</scope>
    <source>
        <strain evidence="12 13">AJA232-27</strain>
    </source>
</reference>
<dbReference type="Gene3D" id="3.90.132.10">
    <property type="entry name" value="Leishmanolysin , domain 2"/>
    <property type="match status" value="1"/>
</dbReference>
<protein>
    <recommendedName>
        <fullName evidence="11">EGF-like domain-containing protein</fullName>
    </recommendedName>
</protein>
<dbReference type="PANTHER" id="PTHR10942">
    <property type="entry name" value="LEISHMANOLYSIN-LIKE PEPTIDASE"/>
    <property type="match status" value="1"/>
</dbReference>
<dbReference type="PANTHER" id="PTHR10942:SF0">
    <property type="entry name" value="LEISHMANOLYSIN-LIKE PEPTIDASE"/>
    <property type="match status" value="1"/>
</dbReference>
<keyword evidence="3" id="KW-0645">Protease</keyword>
<feature type="transmembrane region" description="Helical" evidence="10">
    <location>
        <begin position="63"/>
        <end position="83"/>
    </location>
</feature>
<dbReference type="Gene3D" id="3.10.170.20">
    <property type="match status" value="1"/>
</dbReference>
<evidence type="ECO:0000256" key="3">
    <source>
        <dbReference type="ARBA" id="ARBA00022670"/>
    </source>
</evidence>
<evidence type="ECO:0000256" key="6">
    <source>
        <dbReference type="ARBA" id="ARBA00022833"/>
    </source>
</evidence>
<keyword evidence="13" id="KW-1185">Reference proteome</keyword>
<keyword evidence="4" id="KW-0479">Metal-binding</keyword>
<proteinExistence type="inferred from homology"/>
<keyword evidence="10" id="KW-1133">Transmembrane helix</keyword>
<evidence type="ECO:0000256" key="8">
    <source>
        <dbReference type="PIRSR" id="PIRSR601577-1"/>
    </source>
</evidence>
<evidence type="ECO:0000259" key="11">
    <source>
        <dbReference type="PROSITE" id="PS01186"/>
    </source>
</evidence>
<keyword evidence="7" id="KW-0482">Metalloprotease</keyword>
<evidence type="ECO:0000313" key="13">
    <source>
        <dbReference type="Proteomes" id="UP001530293"/>
    </source>
</evidence>
<keyword evidence="6" id="KW-0862">Zinc</keyword>
<evidence type="ECO:0000256" key="7">
    <source>
        <dbReference type="ARBA" id="ARBA00023049"/>
    </source>
</evidence>
<dbReference type="Proteomes" id="UP001530293">
    <property type="component" value="Unassembled WGS sequence"/>
</dbReference>
<feature type="domain" description="EGF-like" evidence="11">
    <location>
        <begin position="848"/>
        <end position="860"/>
    </location>
</feature>
<dbReference type="GO" id="GO:0008237">
    <property type="term" value="F:metallopeptidase activity"/>
    <property type="evidence" value="ECO:0007669"/>
    <property type="project" value="UniProtKB-KW"/>
</dbReference>
<evidence type="ECO:0000256" key="9">
    <source>
        <dbReference type="SAM" id="MobiDB-lite"/>
    </source>
</evidence>
<evidence type="ECO:0000256" key="10">
    <source>
        <dbReference type="SAM" id="Phobius"/>
    </source>
</evidence>
<feature type="active site" evidence="8">
    <location>
        <position position="522"/>
    </location>
</feature>